<dbReference type="AlphaFoldDB" id="A0AAJ1BFQ1"/>
<dbReference type="SUPFAM" id="SSF55931">
    <property type="entry name" value="Glutamine synthetase/guanido kinase"/>
    <property type="match status" value="1"/>
</dbReference>
<keyword evidence="1" id="KW-0436">Ligase</keyword>
<proteinExistence type="predicted"/>
<dbReference type="InterPro" id="IPR050141">
    <property type="entry name" value="GCL_type2/YbdK_subfam"/>
</dbReference>
<dbReference type="InterPro" id="IPR006336">
    <property type="entry name" value="GCS2"/>
</dbReference>
<keyword evidence="2" id="KW-1185">Reference proteome</keyword>
<dbReference type="GO" id="GO:0042398">
    <property type="term" value="P:modified amino acid biosynthetic process"/>
    <property type="evidence" value="ECO:0007669"/>
    <property type="project" value="InterPro"/>
</dbReference>
<dbReference type="InterPro" id="IPR014746">
    <property type="entry name" value="Gln_synth/guanido_kin_cat_dom"/>
</dbReference>
<comment type="caution">
    <text evidence="1">The sequence shown here is derived from an EMBL/GenBank/DDBJ whole genome shotgun (WGS) entry which is preliminary data.</text>
</comment>
<evidence type="ECO:0000313" key="1">
    <source>
        <dbReference type="EMBL" id="MCH4293132.1"/>
    </source>
</evidence>
<accession>A0AAJ1BFQ1</accession>
<dbReference type="GO" id="GO:0004357">
    <property type="term" value="F:glutamate-cysteine ligase activity"/>
    <property type="evidence" value="ECO:0007669"/>
    <property type="project" value="InterPro"/>
</dbReference>
<dbReference type="RefSeq" id="WP_240589741.1">
    <property type="nucleotide sequence ID" value="NZ_JAKUDL010000001.1"/>
</dbReference>
<protein>
    <submittedName>
        <fullName evidence="1">Glutamate-cysteine ligase family protein</fullName>
    </submittedName>
</protein>
<dbReference type="PANTHER" id="PTHR36510:SF1">
    <property type="entry name" value="GLUTAMATE--CYSTEINE LIGASE 2-RELATED"/>
    <property type="match status" value="1"/>
</dbReference>
<dbReference type="Proteomes" id="UP001297581">
    <property type="component" value="Unassembled WGS sequence"/>
</dbReference>
<evidence type="ECO:0000313" key="2">
    <source>
        <dbReference type="Proteomes" id="UP001297581"/>
    </source>
</evidence>
<sequence>MERLSIPGDIPGNPGHVGTQLDSAVDAKALLAGLSFGFEEEYLLLDASGQVAELPFEALIGTDGPSGLWSPEAHIGMLEHSSPVFHNAREQALHLRRCRDFLTLRLDRLQLQLFVGGAHPTLDWREMAIRDCYRASVDELQELLRQLFTFGMHCHIGSCPEPWLSRLFNALRPFLAPLIALCANSRMYAGRDTGLASYRCAALGQLPRGGTPPEVVSFESELEAISRLLSAGLIHKPTCIWTDARLHPVYRTIEIRVMDMQPAPMLASSVATLCALLATELLRGLLDGEQQLSLADWQLRENRWQAVRHGMAARFFWQGEMLDARRLWQQWLLKLAPLFSEQRLEAEFACLAAYIESD</sequence>
<dbReference type="Gene3D" id="3.30.590.20">
    <property type="match status" value="1"/>
</dbReference>
<organism evidence="1 2">
    <name type="scientific">Shewanella zhuhaiensis</name>
    <dbReference type="NCBI Taxonomy" id="2919576"/>
    <lineage>
        <taxon>Bacteria</taxon>
        <taxon>Pseudomonadati</taxon>
        <taxon>Pseudomonadota</taxon>
        <taxon>Gammaproteobacteria</taxon>
        <taxon>Alteromonadales</taxon>
        <taxon>Shewanellaceae</taxon>
        <taxon>Shewanella</taxon>
    </lineage>
</organism>
<dbReference type="EMBL" id="JAKUDL010000001">
    <property type="protein sequence ID" value="MCH4293132.1"/>
    <property type="molecule type" value="Genomic_DNA"/>
</dbReference>
<gene>
    <name evidence="1" type="ORF">MJ923_02275</name>
</gene>
<name>A0AAJ1BFQ1_9GAMM</name>
<reference evidence="1 2" key="1">
    <citation type="submission" date="2022-02" db="EMBL/GenBank/DDBJ databases">
        <title>The genome sequence of Shewanella sp. 3B26.</title>
        <authorList>
            <person name="Du J."/>
        </authorList>
    </citation>
    <scope>NUCLEOTIDE SEQUENCE [LARGE SCALE GENOMIC DNA]</scope>
    <source>
        <strain evidence="1 2">3B26</strain>
    </source>
</reference>
<dbReference type="PANTHER" id="PTHR36510">
    <property type="entry name" value="GLUTAMATE--CYSTEINE LIGASE 2-RELATED"/>
    <property type="match status" value="1"/>
</dbReference>
<dbReference type="Pfam" id="PF04107">
    <property type="entry name" value="GCS2"/>
    <property type="match status" value="1"/>
</dbReference>